<proteinExistence type="predicted"/>
<dbReference type="AlphaFoldDB" id="A0AAV5U3M9"/>
<protein>
    <submittedName>
        <fullName evidence="1">Uncharacterized protein</fullName>
    </submittedName>
</protein>
<keyword evidence="2" id="KW-1185">Reference proteome</keyword>
<comment type="caution">
    <text evidence="1">The sequence shown here is derived from an EMBL/GenBank/DDBJ whole genome shotgun (WGS) entry which is preliminary data.</text>
</comment>
<dbReference type="PANTHER" id="PTHR22744:SF17">
    <property type="entry name" value="BTB DOMAIN-CONTAINING PROTEIN"/>
    <property type="match status" value="1"/>
</dbReference>
<reference evidence="1" key="1">
    <citation type="submission" date="2023-10" db="EMBL/GenBank/DDBJ databases">
        <title>Genome assembly of Pristionchus species.</title>
        <authorList>
            <person name="Yoshida K."/>
            <person name="Sommer R.J."/>
        </authorList>
    </citation>
    <scope>NUCLEOTIDE SEQUENCE</scope>
    <source>
        <strain evidence="1">RS0144</strain>
    </source>
</reference>
<dbReference type="PANTHER" id="PTHR22744">
    <property type="entry name" value="HELIX LOOP HELIX PROTEIN 21-RELATED"/>
    <property type="match status" value="1"/>
</dbReference>
<sequence length="101" mass="12063">MIYPIGDRFDENNIEGVLKLADKFGMERVMDNAEKALKAMEWDTKRLFVLANKYRLFTLQDSLIRELTKETIKDLKNSEEYENFSEKTKDLIFEKYLKLDD</sequence>
<name>A0AAV5U3M9_9BILA</name>
<dbReference type="Proteomes" id="UP001432027">
    <property type="component" value="Unassembled WGS sequence"/>
</dbReference>
<accession>A0AAV5U3M9</accession>
<evidence type="ECO:0000313" key="2">
    <source>
        <dbReference type="Proteomes" id="UP001432027"/>
    </source>
</evidence>
<gene>
    <name evidence="1" type="ORF">PENTCL1PPCAC_23237</name>
</gene>
<dbReference type="EMBL" id="BTSX01000005">
    <property type="protein sequence ID" value="GMT01063.1"/>
    <property type="molecule type" value="Genomic_DNA"/>
</dbReference>
<evidence type="ECO:0000313" key="1">
    <source>
        <dbReference type="EMBL" id="GMT01063.1"/>
    </source>
</evidence>
<organism evidence="1 2">
    <name type="scientific">Pristionchus entomophagus</name>
    <dbReference type="NCBI Taxonomy" id="358040"/>
    <lineage>
        <taxon>Eukaryota</taxon>
        <taxon>Metazoa</taxon>
        <taxon>Ecdysozoa</taxon>
        <taxon>Nematoda</taxon>
        <taxon>Chromadorea</taxon>
        <taxon>Rhabditida</taxon>
        <taxon>Rhabditina</taxon>
        <taxon>Diplogasteromorpha</taxon>
        <taxon>Diplogasteroidea</taxon>
        <taxon>Neodiplogasteridae</taxon>
        <taxon>Pristionchus</taxon>
    </lineage>
</organism>